<keyword evidence="5" id="KW-0547">Nucleotide-binding</keyword>
<dbReference type="AlphaFoldDB" id="A0A4R7KXF8"/>
<dbReference type="RefSeq" id="WP_133626762.1">
    <property type="nucleotide sequence ID" value="NZ_SOAZ01000001.1"/>
</dbReference>
<dbReference type="PRINTS" id="PR01590">
    <property type="entry name" value="HTHFIS"/>
</dbReference>
<dbReference type="PROSITE" id="PS00676">
    <property type="entry name" value="SIGMA54_INTERACT_2"/>
    <property type="match status" value="1"/>
</dbReference>
<dbReference type="InterPro" id="IPR058031">
    <property type="entry name" value="AAA_lid_NorR"/>
</dbReference>
<dbReference type="CDD" id="cd00009">
    <property type="entry name" value="AAA"/>
    <property type="match status" value="1"/>
</dbReference>
<dbReference type="Pfam" id="PF25601">
    <property type="entry name" value="AAA_lid_14"/>
    <property type="match status" value="1"/>
</dbReference>
<dbReference type="GO" id="GO:0043565">
    <property type="term" value="F:sequence-specific DNA binding"/>
    <property type="evidence" value="ECO:0007669"/>
    <property type="project" value="InterPro"/>
</dbReference>
<dbReference type="OrthoDB" id="9803970at2"/>
<dbReference type="Proteomes" id="UP000295325">
    <property type="component" value="Unassembled WGS sequence"/>
</dbReference>
<dbReference type="InterPro" id="IPR001789">
    <property type="entry name" value="Sig_transdc_resp-reg_receiver"/>
</dbReference>
<evidence type="ECO:0000313" key="16">
    <source>
        <dbReference type="Proteomes" id="UP000295325"/>
    </source>
</evidence>
<proteinExistence type="predicted"/>
<dbReference type="Pfam" id="PF00072">
    <property type="entry name" value="Response_reg"/>
    <property type="match status" value="1"/>
</dbReference>
<keyword evidence="16" id="KW-1185">Reference proteome</keyword>
<evidence type="ECO:0000256" key="9">
    <source>
        <dbReference type="ARBA" id="ARBA00023159"/>
    </source>
</evidence>
<keyword evidence="8 15" id="KW-0238">DNA-binding</keyword>
<dbReference type="InterPro" id="IPR027417">
    <property type="entry name" value="P-loop_NTPase"/>
</dbReference>
<dbReference type="PROSITE" id="PS00675">
    <property type="entry name" value="SIGMA54_INTERACT_1"/>
    <property type="match status" value="1"/>
</dbReference>
<evidence type="ECO:0000259" key="13">
    <source>
        <dbReference type="PROSITE" id="PS50045"/>
    </source>
</evidence>
<feature type="domain" description="Response regulatory" evidence="14">
    <location>
        <begin position="3"/>
        <end position="117"/>
    </location>
</feature>
<dbReference type="SMART" id="SM00382">
    <property type="entry name" value="AAA"/>
    <property type="match status" value="1"/>
</dbReference>
<dbReference type="GO" id="GO:0005524">
    <property type="term" value="F:ATP binding"/>
    <property type="evidence" value="ECO:0007669"/>
    <property type="project" value="UniProtKB-KW"/>
</dbReference>
<evidence type="ECO:0000256" key="1">
    <source>
        <dbReference type="ARBA" id="ARBA00004496"/>
    </source>
</evidence>
<dbReference type="InterPro" id="IPR009057">
    <property type="entry name" value="Homeodomain-like_sf"/>
</dbReference>
<evidence type="ECO:0000256" key="12">
    <source>
        <dbReference type="PROSITE-ProRule" id="PRU00169"/>
    </source>
</evidence>
<organism evidence="15 16">
    <name type="scientific">Fonticella tunisiensis</name>
    <dbReference type="NCBI Taxonomy" id="1096341"/>
    <lineage>
        <taxon>Bacteria</taxon>
        <taxon>Bacillati</taxon>
        <taxon>Bacillota</taxon>
        <taxon>Clostridia</taxon>
        <taxon>Eubacteriales</taxon>
        <taxon>Clostridiaceae</taxon>
        <taxon>Fonticella</taxon>
    </lineage>
</organism>
<evidence type="ECO:0000256" key="2">
    <source>
        <dbReference type="ARBA" id="ARBA00018672"/>
    </source>
</evidence>
<dbReference type="InterPro" id="IPR025662">
    <property type="entry name" value="Sigma_54_int_dom_ATP-bd_1"/>
</dbReference>
<comment type="subcellular location">
    <subcellularLocation>
        <location evidence="1">Cytoplasm</location>
    </subcellularLocation>
</comment>
<dbReference type="Gene3D" id="3.40.50.300">
    <property type="entry name" value="P-loop containing nucleotide triphosphate hydrolases"/>
    <property type="match status" value="1"/>
</dbReference>
<dbReference type="InterPro" id="IPR003593">
    <property type="entry name" value="AAA+_ATPase"/>
</dbReference>
<dbReference type="Pfam" id="PF02954">
    <property type="entry name" value="HTH_8"/>
    <property type="match status" value="1"/>
</dbReference>
<dbReference type="FunFam" id="3.40.50.2300:FF:000018">
    <property type="entry name" value="DNA-binding transcriptional regulator NtrC"/>
    <property type="match status" value="1"/>
</dbReference>
<dbReference type="Gene3D" id="1.10.10.60">
    <property type="entry name" value="Homeodomain-like"/>
    <property type="match status" value="1"/>
</dbReference>
<keyword evidence="9" id="KW-0010">Activator</keyword>
<dbReference type="SMART" id="SM00448">
    <property type="entry name" value="REC"/>
    <property type="match status" value="1"/>
</dbReference>
<protein>
    <recommendedName>
        <fullName evidence="2">Stage 0 sporulation protein A homolog</fullName>
    </recommendedName>
</protein>
<evidence type="ECO:0000256" key="4">
    <source>
        <dbReference type="ARBA" id="ARBA00022553"/>
    </source>
</evidence>
<dbReference type="SUPFAM" id="SSF52540">
    <property type="entry name" value="P-loop containing nucleoside triphosphate hydrolases"/>
    <property type="match status" value="1"/>
</dbReference>
<dbReference type="Gene3D" id="3.40.50.2300">
    <property type="match status" value="1"/>
</dbReference>
<comment type="function">
    <text evidence="11">May play the central regulatory role in sporulation. It may be an element of the effector pathway responsible for the activation of sporulation genes in response to nutritional stress. Spo0A may act in concert with spo0H (a sigma factor) to control the expression of some genes that are critical to the sporulation process.</text>
</comment>
<dbReference type="FunFam" id="1.10.8.60:FF:000014">
    <property type="entry name" value="DNA-binding transcriptional regulator NtrC"/>
    <property type="match status" value="1"/>
</dbReference>
<dbReference type="PANTHER" id="PTHR32071">
    <property type="entry name" value="TRANSCRIPTIONAL REGULATORY PROTEIN"/>
    <property type="match status" value="1"/>
</dbReference>
<comment type="caution">
    <text evidence="15">The sequence shown here is derived from an EMBL/GenBank/DDBJ whole genome shotgun (WGS) entry which is preliminary data.</text>
</comment>
<keyword evidence="6" id="KW-0067">ATP-binding</keyword>
<keyword evidence="7" id="KW-0805">Transcription regulation</keyword>
<dbReference type="Gene3D" id="1.10.8.60">
    <property type="match status" value="1"/>
</dbReference>
<dbReference type="Pfam" id="PF00158">
    <property type="entry name" value="Sigma54_activat"/>
    <property type="match status" value="1"/>
</dbReference>
<dbReference type="GO" id="GO:0006355">
    <property type="term" value="P:regulation of DNA-templated transcription"/>
    <property type="evidence" value="ECO:0007669"/>
    <property type="project" value="InterPro"/>
</dbReference>
<keyword evidence="10" id="KW-0804">Transcription</keyword>
<evidence type="ECO:0000256" key="11">
    <source>
        <dbReference type="ARBA" id="ARBA00024867"/>
    </source>
</evidence>
<dbReference type="PROSITE" id="PS50045">
    <property type="entry name" value="SIGMA54_INTERACT_4"/>
    <property type="match status" value="1"/>
</dbReference>
<evidence type="ECO:0000256" key="7">
    <source>
        <dbReference type="ARBA" id="ARBA00023015"/>
    </source>
</evidence>
<dbReference type="SUPFAM" id="SSF46689">
    <property type="entry name" value="Homeodomain-like"/>
    <property type="match status" value="1"/>
</dbReference>
<dbReference type="SUPFAM" id="SSF52172">
    <property type="entry name" value="CheY-like"/>
    <property type="match status" value="1"/>
</dbReference>
<evidence type="ECO:0000256" key="8">
    <source>
        <dbReference type="ARBA" id="ARBA00023125"/>
    </source>
</evidence>
<dbReference type="FunFam" id="3.40.50.300:FF:000006">
    <property type="entry name" value="DNA-binding transcriptional regulator NtrC"/>
    <property type="match status" value="1"/>
</dbReference>
<dbReference type="PROSITE" id="PS50110">
    <property type="entry name" value="RESPONSE_REGULATORY"/>
    <property type="match status" value="1"/>
</dbReference>
<evidence type="ECO:0000256" key="10">
    <source>
        <dbReference type="ARBA" id="ARBA00023163"/>
    </source>
</evidence>
<dbReference type="InterPro" id="IPR011006">
    <property type="entry name" value="CheY-like_superfamily"/>
</dbReference>
<feature type="modified residue" description="4-aspartylphosphate" evidence="12">
    <location>
        <position position="52"/>
    </location>
</feature>
<dbReference type="InterPro" id="IPR002197">
    <property type="entry name" value="HTH_Fis"/>
</dbReference>
<feature type="domain" description="Sigma-54 factor interaction" evidence="13">
    <location>
        <begin position="141"/>
        <end position="370"/>
    </location>
</feature>
<sequence length="451" mass="51455">MKRILIADDEKNMLWALKKALKDEGYRIFTASDGMEALDVALKEEPDLMLLDLRMPKMDGIDVLKKLKKNNMKIPVVMITAHGTMESAIEAMKLGAIDYISKPFDIEELKVVINKALNIGSMQEQIEFLTEELSKNTGKVIIGESEKIKNVLNIVSRVANSNATVLITGESGTGKELIANAIHFSSNRKHKPYVKINCGAIPENLLESELFGYEKGAFTGAVSRKPGKFELADGGTIFLDEVGELTPAIQVKLLRVLQEREFERIGGVETIKVDVRIIAATNRNLMDMVEKGEFREDLYYRLNVIPIELPPLRERKEDIPKLIEFFIEKYCREIGREKLSFEEDALKILMNYEWKGNIRELENVIERLVILNQGRIIKKDMLPKEILICENKEVQFVLPEEGINLDEVEKSFIIQALEKTDYNQTHAAKILGITRHTLLYRMEKYGIKNKN</sequence>
<keyword evidence="4 12" id="KW-0597">Phosphoprotein</keyword>
<evidence type="ECO:0000256" key="5">
    <source>
        <dbReference type="ARBA" id="ARBA00022741"/>
    </source>
</evidence>
<dbReference type="GO" id="GO:0000160">
    <property type="term" value="P:phosphorelay signal transduction system"/>
    <property type="evidence" value="ECO:0007669"/>
    <property type="project" value="InterPro"/>
</dbReference>
<evidence type="ECO:0000256" key="6">
    <source>
        <dbReference type="ARBA" id="ARBA00022840"/>
    </source>
</evidence>
<dbReference type="PANTHER" id="PTHR32071:SF57">
    <property type="entry name" value="C4-DICARBOXYLATE TRANSPORT TRANSCRIPTIONAL REGULATORY PROTEIN DCTD"/>
    <property type="match status" value="1"/>
</dbReference>
<accession>A0A4R7KXF8</accession>
<evidence type="ECO:0000256" key="3">
    <source>
        <dbReference type="ARBA" id="ARBA00022490"/>
    </source>
</evidence>
<keyword evidence="3" id="KW-0963">Cytoplasm</keyword>
<dbReference type="GO" id="GO:0005737">
    <property type="term" value="C:cytoplasm"/>
    <property type="evidence" value="ECO:0007669"/>
    <property type="project" value="UniProtKB-SubCell"/>
</dbReference>
<dbReference type="EMBL" id="SOAZ01000001">
    <property type="protein sequence ID" value="TDT63636.1"/>
    <property type="molecule type" value="Genomic_DNA"/>
</dbReference>
<evidence type="ECO:0000313" key="15">
    <source>
        <dbReference type="EMBL" id="TDT63636.1"/>
    </source>
</evidence>
<name>A0A4R7KXF8_9CLOT</name>
<evidence type="ECO:0000259" key="14">
    <source>
        <dbReference type="PROSITE" id="PS50110"/>
    </source>
</evidence>
<gene>
    <name evidence="15" type="ORF">EDD71_10161</name>
</gene>
<dbReference type="InterPro" id="IPR025943">
    <property type="entry name" value="Sigma_54_int_dom_ATP-bd_2"/>
</dbReference>
<reference evidence="15 16" key="1">
    <citation type="submission" date="2019-03" db="EMBL/GenBank/DDBJ databases">
        <title>Genomic Encyclopedia of Type Strains, Phase IV (KMG-IV): sequencing the most valuable type-strain genomes for metagenomic binning, comparative biology and taxonomic classification.</title>
        <authorList>
            <person name="Goeker M."/>
        </authorList>
    </citation>
    <scope>NUCLEOTIDE SEQUENCE [LARGE SCALE GENOMIC DNA]</scope>
    <source>
        <strain evidence="15 16">DSM 24455</strain>
    </source>
</reference>
<dbReference type="InterPro" id="IPR002078">
    <property type="entry name" value="Sigma_54_int"/>
</dbReference>